<gene>
    <name evidence="2" type="ORF">Ocin01_18107</name>
</gene>
<comment type="caution">
    <text evidence="2">The sequence shown here is derived from an EMBL/GenBank/DDBJ whole genome shotgun (WGS) entry which is preliminary data.</text>
</comment>
<feature type="domain" description="BTB" evidence="1">
    <location>
        <begin position="82"/>
        <end position="144"/>
    </location>
</feature>
<dbReference type="Gene3D" id="3.30.710.10">
    <property type="entry name" value="Potassium Channel Kv1.1, Chain A"/>
    <property type="match status" value="1"/>
</dbReference>
<evidence type="ECO:0000313" key="2">
    <source>
        <dbReference type="EMBL" id="ODM88575.1"/>
    </source>
</evidence>
<organism evidence="2 3">
    <name type="scientific">Orchesella cincta</name>
    <name type="common">Springtail</name>
    <name type="synonym">Podura cincta</name>
    <dbReference type="NCBI Taxonomy" id="48709"/>
    <lineage>
        <taxon>Eukaryota</taxon>
        <taxon>Metazoa</taxon>
        <taxon>Ecdysozoa</taxon>
        <taxon>Arthropoda</taxon>
        <taxon>Hexapoda</taxon>
        <taxon>Collembola</taxon>
        <taxon>Entomobryomorpha</taxon>
        <taxon>Entomobryoidea</taxon>
        <taxon>Orchesellidae</taxon>
        <taxon>Orchesellinae</taxon>
        <taxon>Orchesella</taxon>
    </lineage>
</organism>
<proteinExistence type="predicted"/>
<sequence>SILCIPGTSPSFNEEGDCVFKFESSREKSRFLATIQEGSQFEGDVCIWLLAKSPIEEWTDGGIPLPSAVSVTSKILEKQIDCDFELIAENGKRFKCHKLFLAVSSPVLARMLDTECEEMKNKAYQMSLSEEGVKTFLDFIYRAESMESIPSPAVSLELLEAAHKYDVSALEVAMKALFLKQKSEWMEVDVAVMLYLHARNVKGYEPLMWTAIQVIKSKPAELMKSKLFDELLKNDPAAKEILVRAIKTGSPSNESARKKFKRSD</sequence>
<dbReference type="PROSITE" id="PS50097">
    <property type="entry name" value="BTB"/>
    <property type="match status" value="1"/>
</dbReference>
<protein>
    <submittedName>
        <fullName evidence="2">Speckle-type POZ protein-like</fullName>
    </submittedName>
</protein>
<dbReference type="EMBL" id="LJIJ01003420">
    <property type="protein sequence ID" value="ODM88575.1"/>
    <property type="molecule type" value="Genomic_DNA"/>
</dbReference>
<dbReference type="SUPFAM" id="SSF54695">
    <property type="entry name" value="POZ domain"/>
    <property type="match status" value="1"/>
</dbReference>
<feature type="non-terminal residue" evidence="2">
    <location>
        <position position="1"/>
    </location>
</feature>
<name>A0A1D2M6H3_ORCCI</name>
<dbReference type="SMART" id="SM00225">
    <property type="entry name" value="BTB"/>
    <property type="match status" value="1"/>
</dbReference>
<dbReference type="InterPro" id="IPR011333">
    <property type="entry name" value="SKP1/BTB/POZ_sf"/>
</dbReference>
<dbReference type="Proteomes" id="UP000094527">
    <property type="component" value="Unassembled WGS sequence"/>
</dbReference>
<dbReference type="PANTHER" id="PTHR24413">
    <property type="entry name" value="SPECKLE-TYPE POZ PROTEIN"/>
    <property type="match status" value="1"/>
</dbReference>
<evidence type="ECO:0000259" key="1">
    <source>
        <dbReference type="PROSITE" id="PS50097"/>
    </source>
</evidence>
<accession>A0A1D2M6H3</accession>
<keyword evidence="3" id="KW-1185">Reference proteome</keyword>
<dbReference type="Pfam" id="PF00651">
    <property type="entry name" value="BTB"/>
    <property type="match status" value="1"/>
</dbReference>
<dbReference type="CDD" id="cd18186">
    <property type="entry name" value="BTB_POZ_ZBTB_KLHL-like"/>
    <property type="match status" value="1"/>
</dbReference>
<evidence type="ECO:0000313" key="3">
    <source>
        <dbReference type="Proteomes" id="UP000094527"/>
    </source>
</evidence>
<dbReference type="AlphaFoldDB" id="A0A1D2M6H3"/>
<dbReference type="InterPro" id="IPR000210">
    <property type="entry name" value="BTB/POZ_dom"/>
</dbReference>
<reference evidence="2 3" key="1">
    <citation type="journal article" date="2016" name="Genome Biol. Evol.">
        <title>Gene Family Evolution Reflects Adaptation to Soil Environmental Stressors in the Genome of the Collembolan Orchesella cincta.</title>
        <authorList>
            <person name="Faddeeva-Vakhrusheva A."/>
            <person name="Derks M.F."/>
            <person name="Anvar S.Y."/>
            <person name="Agamennone V."/>
            <person name="Suring W."/>
            <person name="Smit S."/>
            <person name="van Straalen N.M."/>
            <person name="Roelofs D."/>
        </authorList>
    </citation>
    <scope>NUCLEOTIDE SEQUENCE [LARGE SCALE GENOMIC DNA]</scope>
    <source>
        <tissue evidence="2">Mixed pool</tissue>
    </source>
</reference>